<proteinExistence type="predicted"/>
<keyword evidence="2" id="KW-1185">Reference proteome</keyword>
<evidence type="ECO:0000313" key="2">
    <source>
        <dbReference type="Proteomes" id="UP000814140"/>
    </source>
</evidence>
<protein>
    <submittedName>
        <fullName evidence="1">Uncharacterized protein</fullName>
    </submittedName>
</protein>
<accession>A0ACB8SGK5</accession>
<name>A0ACB8SGK5_9AGAM</name>
<dbReference type="EMBL" id="MU277293">
    <property type="protein sequence ID" value="KAI0055402.1"/>
    <property type="molecule type" value="Genomic_DNA"/>
</dbReference>
<sequence length="373" mass="42314">MIQLASVSVPLPHIPDDVTLAHFMLDAMPPTRPVRGLNASSSWLIEDATGRRIDYEEIHACVFGLANALSLKPNKRATWKVLELLLLLPSIIPDEPRHTDSPPPVPDEVPPAPLTSKKWSGRVEESIQDSATEVPGILQPLASCSTSRSRRTRLWSGKEKTESILEQVQLLLEVARLKDSESGKDDKISLGGGAPEWVKLRVQSRKVKEQNLMEKENEFYDMMVQYGLRHHSYLDVAKYNHKSSWKLLRSRKTPSGKGKICLERIVYHVAPAPHDNELSDTMHCLHIDPELEKLEVPHNLIEPFNAEELMRWPGIKSEDPHTRVIKHNVRAIAKCYTRIPLTRFTTILDLKSRQVEEMPSRLVVAGTMWARVD</sequence>
<evidence type="ECO:0000313" key="1">
    <source>
        <dbReference type="EMBL" id="KAI0055402.1"/>
    </source>
</evidence>
<gene>
    <name evidence="1" type="ORF">BV25DRAFT_1921837</name>
</gene>
<reference evidence="1" key="2">
    <citation type="journal article" date="2022" name="New Phytol.">
        <title>Evolutionary transition to the ectomycorrhizal habit in the genomes of a hyperdiverse lineage of mushroom-forming fungi.</title>
        <authorList>
            <person name="Looney B."/>
            <person name="Miyauchi S."/>
            <person name="Morin E."/>
            <person name="Drula E."/>
            <person name="Courty P.E."/>
            <person name="Kohler A."/>
            <person name="Kuo A."/>
            <person name="LaButti K."/>
            <person name="Pangilinan J."/>
            <person name="Lipzen A."/>
            <person name="Riley R."/>
            <person name="Andreopoulos W."/>
            <person name="He G."/>
            <person name="Johnson J."/>
            <person name="Nolan M."/>
            <person name="Tritt A."/>
            <person name="Barry K.W."/>
            <person name="Grigoriev I.V."/>
            <person name="Nagy L.G."/>
            <person name="Hibbett D."/>
            <person name="Henrissat B."/>
            <person name="Matheny P.B."/>
            <person name="Labbe J."/>
            <person name="Martin F.M."/>
        </authorList>
    </citation>
    <scope>NUCLEOTIDE SEQUENCE</scope>
    <source>
        <strain evidence="1">HHB10654</strain>
    </source>
</reference>
<comment type="caution">
    <text evidence="1">The sequence shown here is derived from an EMBL/GenBank/DDBJ whole genome shotgun (WGS) entry which is preliminary data.</text>
</comment>
<organism evidence="1 2">
    <name type="scientific">Artomyces pyxidatus</name>
    <dbReference type="NCBI Taxonomy" id="48021"/>
    <lineage>
        <taxon>Eukaryota</taxon>
        <taxon>Fungi</taxon>
        <taxon>Dikarya</taxon>
        <taxon>Basidiomycota</taxon>
        <taxon>Agaricomycotina</taxon>
        <taxon>Agaricomycetes</taxon>
        <taxon>Russulales</taxon>
        <taxon>Auriscalpiaceae</taxon>
        <taxon>Artomyces</taxon>
    </lineage>
</organism>
<dbReference type="Proteomes" id="UP000814140">
    <property type="component" value="Unassembled WGS sequence"/>
</dbReference>
<reference evidence="1" key="1">
    <citation type="submission" date="2021-03" db="EMBL/GenBank/DDBJ databases">
        <authorList>
            <consortium name="DOE Joint Genome Institute"/>
            <person name="Ahrendt S."/>
            <person name="Looney B.P."/>
            <person name="Miyauchi S."/>
            <person name="Morin E."/>
            <person name="Drula E."/>
            <person name="Courty P.E."/>
            <person name="Chicoki N."/>
            <person name="Fauchery L."/>
            <person name="Kohler A."/>
            <person name="Kuo A."/>
            <person name="Labutti K."/>
            <person name="Pangilinan J."/>
            <person name="Lipzen A."/>
            <person name="Riley R."/>
            <person name="Andreopoulos W."/>
            <person name="He G."/>
            <person name="Johnson J."/>
            <person name="Barry K.W."/>
            <person name="Grigoriev I.V."/>
            <person name="Nagy L."/>
            <person name="Hibbett D."/>
            <person name="Henrissat B."/>
            <person name="Matheny P.B."/>
            <person name="Labbe J."/>
            <person name="Martin F."/>
        </authorList>
    </citation>
    <scope>NUCLEOTIDE SEQUENCE</scope>
    <source>
        <strain evidence="1">HHB10654</strain>
    </source>
</reference>